<keyword evidence="3" id="KW-1185">Reference proteome</keyword>
<feature type="transmembrane region" description="Helical" evidence="1">
    <location>
        <begin position="20"/>
        <end position="40"/>
    </location>
</feature>
<dbReference type="EMBL" id="CP147244">
    <property type="protein sequence ID" value="WYK01054.1"/>
    <property type="molecule type" value="Genomic_DNA"/>
</dbReference>
<sequence length="102" mass="11862">MLSQMIERCQTVKNKKRKWLKLFVISGYLIYFSIMDISYAKENSKTTVGFYEVNEKEPDKTSLLPQTGEDPTNNVFLISGISILLFITGMISYRILKNEERI</sequence>
<evidence type="ECO:0000256" key="1">
    <source>
        <dbReference type="SAM" id="Phobius"/>
    </source>
</evidence>
<gene>
    <name evidence="2" type="ORF">A5821_002180</name>
</gene>
<keyword evidence="1" id="KW-1133">Transmembrane helix</keyword>
<reference evidence="3" key="1">
    <citation type="submission" date="2017-05" db="EMBL/GenBank/DDBJ databases">
        <title>The Genome Sequence of EEnterococcus faecalis 9F2_4866.</title>
        <authorList>
            <consortium name="The Broad Institute Genomics Platform"/>
            <consortium name="The Broad Institute Genomic Center for Infectious Diseases"/>
            <person name="Earl A."/>
            <person name="Manson A."/>
            <person name="Schwartman J."/>
            <person name="Gilmore M."/>
            <person name="Abouelleil A."/>
            <person name="Cao P."/>
            <person name="Chapman S."/>
            <person name="Cusick C."/>
            <person name="Shea T."/>
            <person name="Young S."/>
            <person name="Neafsey D."/>
            <person name="Nusbaum C."/>
            <person name="Birren B."/>
        </authorList>
    </citation>
    <scope>NUCLEOTIDE SEQUENCE [LARGE SCALE GENOMIC DNA]</scope>
    <source>
        <strain evidence="3">7F3_DIV0205</strain>
    </source>
</reference>
<keyword evidence="1" id="KW-0472">Membrane</keyword>
<protein>
    <submittedName>
        <fullName evidence="2">Uncharacterized protein</fullName>
    </submittedName>
</protein>
<evidence type="ECO:0000313" key="3">
    <source>
        <dbReference type="Proteomes" id="UP000194948"/>
    </source>
</evidence>
<name>A0AAQ3WA39_9ENTE</name>
<dbReference type="Proteomes" id="UP000194948">
    <property type="component" value="Chromosome"/>
</dbReference>
<accession>A0AAQ3WA39</accession>
<feature type="transmembrane region" description="Helical" evidence="1">
    <location>
        <begin position="75"/>
        <end position="96"/>
    </location>
</feature>
<evidence type="ECO:0000313" key="2">
    <source>
        <dbReference type="EMBL" id="WYK01054.1"/>
    </source>
</evidence>
<dbReference type="AlphaFoldDB" id="A0AAQ3WA39"/>
<proteinExistence type="predicted"/>
<organism evidence="2 3">
    <name type="scientific">Candidatus Enterococcus palustris</name>
    <dbReference type="NCBI Taxonomy" id="1834189"/>
    <lineage>
        <taxon>Bacteria</taxon>
        <taxon>Bacillati</taxon>
        <taxon>Bacillota</taxon>
        <taxon>Bacilli</taxon>
        <taxon>Lactobacillales</taxon>
        <taxon>Enterococcaceae</taxon>
        <taxon>Enterococcus</taxon>
    </lineage>
</organism>
<reference evidence="2 3" key="2">
    <citation type="submission" date="2024-03" db="EMBL/GenBank/DDBJ databases">
        <title>The Genome Sequence of Enterococcus sp. DIV0205d.</title>
        <authorList>
            <consortium name="The Broad Institute Genomics Platform"/>
            <consortium name="The Broad Institute Microbial Omics Core"/>
            <consortium name="The Broad Institute Genomic Center for Infectious Diseases"/>
            <person name="Earl A."/>
            <person name="Manson A."/>
            <person name="Gilmore M."/>
            <person name="Schwartman J."/>
            <person name="Shea T."/>
            <person name="Abouelleil A."/>
            <person name="Cao P."/>
            <person name="Chapman S."/>
            <person name="Cusick C."/>
            <person name="Young S."/>
            <person name="Neafsey D."/>
            <person name="Nusbaum C."/>
            <person name="Birren B."/>
        </authorList>
    </citation>
    <scope>NUCLEOTIDE SEQUENCE [LARGE SCALE GENOMIC DNA]</scope>
    <source>
        <strain evidence="2 3">7F3_DIV0205</strain>
    </source>
</reference>
<dbReference type="NCBIfam" id="TIGR01167">
    <property type="entry name" value="LPXTG_anchor"/>
    <property type="match status" value="1"/>
</dbReference>
<keyword evidence="1" id="KW-0812">Transmembrane</keyword>